<keyword evidence="3" id="KW-0539">Nucleus</keyword>
<accession>A0AAN0JYH4</accession>
<dbReference type="SUPFAM" id="SSF48371">
    <property type="entry name" value="ARM repeat"/>
    <property type="match status" value="1"/>
</dbReference>
<dbReference type="InterPro" id="IPR005343">
    <property type="entry name" value="Noc2"/>
</dbReference>
<dbReference type="GO" id="GO:0030691">
    <property type="term" value="C:Noc2p-Noc3p complex"/>
    <property type="evidence" value="ECO:0007669"/>
    <property type="project" value="TreeGrafter"/>
</dbReference>
<dbReference type="GO" id="GO:0030690">
    <property type="term" value="C:Noc1p-Noc2p complex"/>
    <property type="evidence" value="ECO:0007669"/>
    <property type="project" value="TreeGrafter"/>
</dbReference>
<dbReference type="PANTHER" id="PTHR12687:SF4">
    <property type="entry name" value="NUCLEOLAR COMPLEX PROTEIN 2 HOMOLOG"/>
    <property type="match status" value="1"/>
</dbReference>
<dbReference type="GO" id="GO:0042273">
    <property type="term" value="P:ribosomal large subunit biogenesis"/>
    <property type="evidence" value="ECO:0007669"/>
    <property type="project" value="TreeGrafter"/>
</dbReference>
<dbReference type="GO" id="GO:0042393">
    <property type="term" value="F:histone binding"/>
    <property type="evidence" value="ECO:0007669"/>
    <property type="project" value="TreeGrafter"/>
</dbReference>
<reference evidence="6" key="1">
    <citation type="journal article" date="2010" name="Nature">
        <title>The Amphimedon queenslandica genome and the evolution of animal complexity.</title>
        <authorList>
            <person name="Srivastava M."/>
            <person name="Simakov O."/>
            <person name="Chapman J."/>
            <person name="Fahey B."/>
            <person name="Gauthier M.E."/>
            <person name="Mitros T."/>
            <person name="Richards G.S."/>
            <person name="Conaco C."/>
            <person name="Dacre M."/>
            <person name="Hellsten U."/>
            <person name="Larroux C."/>
            <person name="Putnam N.H."/>
            <person name="Stanke M."/>
            <person name="Adamska M."/>
            <person name="Darling A."/>
            <person name="Degnan S.M."/>
            <person name="Oakley T.H."/>
            <person name="Plachetzki D.C."/>
            <person name="Zhai Y."/>
            <person name="Adamski M."/>
            <person name="Calcino A."/>
            <person name="Cummins S.F."/>
            <person name="Goodstein D.M."/>
            <person name="Harris C."/>
            <person name="Jackson D.J."/>
            <person name="Leys S.P."/>
            <person name="Shu S."/>
            <person name="Woodcroft B.J."/>
            <person name="Vervoort M."/>
            <person name="Kosik K.S."/>
            <person name="Manning G."/>
            <person name="Degnan B.M."/>
            <person name="Rokhsar D.S."/>
        </authorList>
    </citation>
    <scope>NUCLEOTIDE SEQUENCE [LARGE SCALE GENOMIC DNA]</scope>
</reference>
<dbReference type="GO" id="GO:0003714">
    <property type="term" value="F:transcription corepressor activity"/>
    <property type="evidence" value="ECO:0007669"/>
    <property type="project" value="TreeGrafter"/>
</dbReference>
<evidence type="ECO:0000256" key="2">
    <source>
        <dbReference type="ARBA" id="ARBA00005907"/>
    </source>
</evidence>
<keyword evidence="6" id="KW-1185">Reference proteome</keyword>
<sequence length="446" mass="50797">MVCALLRHVEGLWIYYCCFPKLSRLLCKHLIKIWSHGGSPGEDGTTVLSFLILRKIFISMNYHKQEDLLKSLYLAYIRNSKYTNVKTISHIRFMCGCLIDFLSLSPDHAYQLIFIYTRQLANQLRSAFDNKTVAVATWPFMHSLELFTSVLSSSNCHESLSPLIYPVTMVAMGVAQFLSTFSSAFVPARLHVVRMLVEVAMETNTYIPLAPIILEILESSSSGKVGGARGGAKGGVGKSPSLLCTLKLKKNQIGSKTTQSSILNWCMELLIKLLSGQSHLISYPEMSFPTIARLRKIMKSSSISWFKHHIKQIIEKSEETSKLLMKERSEVTFSPKDKDQVECWERERKAEKNPLKSFYETWVAVQKQLEEEEKQEEGEEEEEEVDESEEEDVQVGEGNKKKRKGKQVNSKNKRQELSSCSSSNSDDEERDRIEEFELSSNDDDSD</sequence>
<dbReference type="Pfam" id="PF03715">
    <property type="entry name" value="Noc2"/>
    <property type="match status" value="1"/>
</dbReference>
<evidence type="ECO:0000256" key="1">
    <source>
        <dbReference type="ARBA" id="ARBA00004123"/>
    </source>
</evidence>
<dbReference type="GO" id="GO:0000122">
    <property type="term" value="P:negative regulation of transcription by RNA polymerase II"/>
    <property type="evidence" value="ECO:0007669"/>
    <property type="project" value="TreeGrafter"/>
</dbReference>
<evidence type="ECO:0000313" key="6">
    <source>
        <dbReference type="Proteomes" id="UP000007879"/>
    </source>
</evidence>
<dbReference type="AlphaFoldDB" id="A0AAN0JYH4"/>
<dbReference type="InterPro" id="IPR016024">
    <property type="entry name" value="ARM-type_fold"/>
</dbReference>
<organism evidence="5 6">
    <name type="scientific">Amphimedon queenslandica</name>
    <name type="common">Sponge</name>
    <dbReference type="NCBI Taxonomy" id="400682"/>
    <lineage>
        <taxon>Eukaryota</taxon>
        <taxon>Metazoa</taxon>
        <taxon>Porifera</taxon>
        <taxon>Demospongiae</taxon>
        <taxon>Heteroscleromorpha</taxon>
        <taxon>Haplosclerida</taxon>
        <taxon>Niphatidae</taxon>
        <taxon>Amphimedon</taxon>
    </lineage>
</organism>
<reference evidence="5" key="2">
    <citation type="submission" date="2024-06" db="UniProtKB">
        <authorList>
            <consortium name="EnsemblMetazoa"/>
        </authorList>
    </citation>
    <scope>IDENTIFICATION</scope>
</reference>
<proteinExistence type="inferred from homology"/>
<evidence type="ECO:0000256" key="3">
    <source>
        <dbReference type="ARBA" id="ARBA00023242"/>
    </source>
</evidence>
<feature type="compositionally biased region" description="Acidic residues" evidence="4">
    <location>
        <begin position="370"/>
        <end position="394"/>
    </location>
</feature>
<evidence type="ECO:0000256" key="4">
    <source>
        <dbReference type="SAM" id="MobiDB-lite"/>
    </source>
</evidence>
<dbReference type="EnsemblMetazoa" id="XM_020006461.1">
    <property type="protein sequence ID" value="XP_019862020.1"/>
    <property type="gene ID" value="LOC105316457"/>
</dbReference>
<comment type="subcellular location">
    <subcellularLocation>
        <location evidence="1">Nucleus</location>
    </subcellularLocation>
</comment>
<comment type="similarity">
    <text evidence="2">Belongs to the NOC2 family.</text>
</comment>
<dbReference type="PANTHER" id="PTHR12687">
    <property type="entry name" value="NUCLEOLAR COMPLEX 2 AND RAD4-RELATED"/>
    <property type="match status" value="1"/>
</dbReference>
<evidence type="ECO:0000313" key="5">
    <source>
        <dbReference type="EnsemblMetazoa" id="XP_019862020.1"/>
    </source>
</evidence>
<evidence type="ECO:0008006" key="7">
    <source>
        <dbReference type="Google" id="ProtNLM"/>
    </source>
</evidence>
<dbReference type="GeneID" id="105316457"/>
<dbReference type="RefSeq" id="XP_019862020.1">
    <property type="nucleotide sequence ID" value="XM_020006461.1"/>
</dbReference>
<dbReference type="GO" id="GO:0005730">
    <property type="term" value="C:nucleolus"/>
    <property type="evidence" value="ECO:0007669"/>
    <property type="project" value="TreeGrafter"/>
</dbReference>
<name>A0AAN0JYH4_AMPQE</name>
<dbReference type="Proteomes" id="UP000007879">
    <property type="component" value="Unassembled WGS sequence"/>
</dbReference>
<feature type="compositionally biased region" description="Acidic residues" evidence="4">
    <location>
        <begin position="436"/>
        <end position="446"/>
    </location>
</feature>
<protein>
    <recommendedName>
        <fullName evidence="7">Nucleolar complex protein 2 homolog</fullName>
    </recommendedName>
</protein>
<dbReference type="GO" id="GO:0005654">
    <property type="term" value="C:nucleoplasm"/>
    <property type="evidence" value="ECO:0007669"/>
    <property type="project" value="TreeGrafter"/>
</dbReference>
<feature type="region of interest" description="Disordered" evidence="4">
    <location>
        <begin position="369"/>
        <end position="446"/>
    </location>
</feature>